<dbReference type="AlphaFoldDB" id="A0A0E2HBZ7"/>
<dbReference type="PANTHER" id="PTHR46797:SF1">
    <property type="entry name" value="METHYLPHOSPHONATE SYNTHASE"/>
    <property type="match status" value="1"/>
</dbReference>
<dbReference type="RefSeq" id="WP_002588472.1">
    <property type="nucleotide sequence ID" value="NZ_KB851020.1"/>
</dbReference>
<dbReference type="Pfam" id="PF01381">
    <property type="entry name" value="HTH_3"/>
    <property type="match status" value="1"/>
</dbReference>
<dbReference type="Proteomes" id="UP000013085">
    <property type="component" value="Unassembled WGS sequence"/>
</dbReference>
<dbReference type="GO" id="GO:0003700">
    <property type="term" value="F:DNA-binding transcription factor activity"/>
    <property type="evidence" value="ECO:0007669"/>
    <property type="project" value="TreeGrafter"/>
</dbReference>
<evidence type="ECO:0000313" key="4">
    <source>
        <dbReference type="Proteomes" id="UP000013085"/>
    </source>
</evidence>
<dbReference type="CDD" id="cd00093">
    <property type="entry name" value="HTH_XRE"/>
    <property type="match status" value="1"/>
</dbReference>
<proteinExistence type="predicted"/>
<feature type="domain" description="HTH cro/C1-type" evidence="2">
    <location>
        <begin position="12"/>
        <end position="66"/>
    </location>
</feature>
<dbReference type="GO" id="GO:0005829">
    <property type="term" value="C:cytosol"/>
    <property type="evidence" value="ECO:0007669"/>
    <property type="project" value="TreeGrafter"/>
</dbReference>
<organism evidence="3 4">
    <name type="scientific">[Clostridium] clostridioforme 90A8</name>
    <dbReference type="NCBI Taxonomy" id="999408"/>
    <lineage>
        <taxon>Bacteria</taxon>
        <taxon>Bacillati</taxon>
        <taxon>Bacillota</taxon>
        <taxon>Clostridia</taxon>
        <taxon>Lachnospirales</taxon>
        <taxon>Lachnospiraceae</taxon>
        <taxon>Enterocloster</taxon>
    </lineage>
</organism>
<dbReference type="SUPFAM" id="SSF47413">
    <property type="entry name" value="lambda repressor-like DNA-binding domains"/>
    <property type="match status" value="1"/>
</dbReference>
<dbReference type="Gene3D" id="1.10.260.40">
    <property type="entry name" value="lambda repressor-like DNA-binding domains"/>
    <property type="match status" value="1"/>
</dbReference>
<dbReference type="PANTHER" id="PTHR46797">
    <property type="entry name" value="HTH-TYPE TRANSCRIPTIONAL REGULATOR"/>
    <property type="match status" value="1"/>
</dbReference>
<dbReference type="HOGENOM" id="CLU_102908_0_0_9"/>
<evidence type="ECO:0000259" key="2">
    <source>
        <dbReference type="PROSITE" id="PS50943"/>
    </source>
</evidence>
<gene>
    <name evidence="3" type="ORF">HMPREF1090_02287</name>
</gene>
<reference evidence="3 4" key="1">
    <citation type="submission" date="2013-01" db="EMBL/GenBank/DDBJ databases">
        <title>The Genome Sequence of Clostridium clostridioforme 90A8.</title>
        <authorList>
            <consortium name="The Broad Institute Genome Sequencing Platform"/>
            <person name="Earl A."/>
            <person name="Ward D."/>
            <person name="Feldgarden M."/>
            <person name="Gevers D."/>
            <person name="Courvalin P."/>
            <person name="Lambert T."/>
            <person name="Walker B."/>
            <person name="Young S.K."/>
            <person name="Zeng Q."/>
            <person name="Gargeya S."/>
            <person name="Fitzgerald M."/>
            <person name="Haas B."/>
            <person name="Abouelleil A."/>
            <person name="Alvarado L."/>
            <person name="Arachchi H.M."/>
            <person name="Berlin A.M."/>
            <person name="Chapman S.B."/>
            <person name="Dewar J."/>
            <person name="Goldberg J."/>
            <person name="Griggs A."/>
            <person name="Gujja S."/>
            <person name="Hansen M."/>
            <person name="Howarth C."/>
            <person name="Imamovic A."/>
            <person name="Larimer J."/>
            <person name="McCowan C."/>
            <person name="Murphy C."/>
            <person name="Neiman D."/>
            <person name="Pearson M."/>
            <person name="Priest M."/>
            <person name="Roberts A."/>
            <person name="Saif S."/>
            <person name="Shea T."/>
            <person name="Sisk P."/>
            <person name="Sykes S."/>
            <person name="Wortman J."/>
            <person name="Nusbaum C."/>
            <person name="Birren B."/>
        </authorList>
    </citation>
    <scope>NUCLEOTIDE SEQUENCE [LARGE SCALE GENOMIC DNA]</scope>
    <source>
        <strain evidence="3 4">90A8</strain>
    </source>
</reference>
<dbReference type="InterPro" id="IPR010982">
    <property type="entry name" value="Lambda_DNA-bd_dom_sf"/>
</dbReference>
<dbReference type="GO" id="GO:0003677">
    <property type="term" value="F:DNA binding"/>
    <property type="evidence" value="ECO:0007669"/>
    <property type="project" value="UniProtKB-KW"/>
</dbReference>
<evidence type="ECO:0000256" key="1">
    <source>
        <dbReference type="ARBA" id="ARBA00023125"/>
    </source>
</evidence>
<dbReference type="SMART" id="SM00530">
    <property type="entry name" value="HTH_XRE"/>
    <property type="match status" value="1"/>
</dbReference>
<accession>A0A0E2HBZ7</accession>
<evidence type="ECO:0000313" key="3">
    <source>
        <dbReference type="EMBL" id="ENZ15227.1"/>
    </source>
</evidence>
<dbReference type="PATRIC" id="fig|999408.3.peg.2455"/>
<comment type="caution">
    <text evidence="3">The sequence shown here is derived from an EMBL/GenBank/DDBJ whole genome shotgun (WGS) entry which is preliminary data.</text>
</comment>
<protein>
    <recommendedName>
        <fullName evidence="2">HTH cro/C1-type domain-containing protein</fullName>
    </recommendedName>
</protein>
<dbReference type="PROSITE" id="PS50943">
    <property type="entry name" value="HTH_CROC1"/>
    <property type="match status" value="1"/>
</dbReference>
<sequence length="235" mass="27307">MSEISAQIGSQIRTLRKKRKMTLDDLSGIIHKSRSTISKYEKGEIAIDIETLYEIADAIQVHVEQLLYCPPRRAVISSQNNSPAFFNGVSQFYSYLYDGRSNHIIRCLFDVLSEAENDQYKIMMYMNFKDFKNYQQCENTYWGYIEHYDALTYISLTNQDTPMEKASVQILASYLDSDTKWGLFNGFSSRPMMPIAIKMLFSKCRLKEDADLVRLLKVSKDDVRLLKLYNMLSVT</sequence>
<dbReference type="InterPro" id="IPR001387">
    <property type="entry name" value="Cro/C1-type_HTH"/>
</dbReference>
<dbReference type="InterPro" id="IPR050807">
    <property type="entry name" value="TransReg_Diox_bact_type"/>
</dbReference>
<dbReference type="EMBL" id="AGYR01000023">
    <property type="protein sequence ID" value="ENZ15227.1"/>
    <property type="molecule type" value="Genomic_DNA"/>
</dbReference>
<name>A0A0E2HBZ7_9FIRM</name>
<keyword evidence="1" id="KW-0238">DNA-binding</keyword>
<dbReference type="GeneID" id="57960826"/>